<dbReference type="InterPro" id="IPR013233">
    <property type="entry name" value="PIG-X/PBN1"/>
</dbReference>
<keyword evidence="10" id="KW-0325">Glycoprotein</keyword>
<evidence type="ECO:0000313" key="13">
    <source>
        <dbReference type="Proteomes" id="UP000001628"/>
    </source>
</evidence>
<comment type="function">
    <text evidence="11">Required for proper folding and/or the stability of a subset of proteins in the endoplasmic reticulum. Component of glycosylphosphatidylinositol-mannosyltransferase 1 which transfers the first of the 4 mannoses in the GPI-anchor precursors during GPI-anchor biosynthesis. Probably acts by stabilizing the mannosyltransferase GPI14.</text>
</comment>
<dbReference type="RefSeq" id="XP_010757249.1">
    <property type="nucleotide sequence ID" value="XM_010758947.1"/>
</dbReference>
<dbReference type="SMART" id="SM00780">
    <property type="entry name" value="PIG-X"/>
    <property type="match status" value="1"/>
</dbReference>
<dbReference type="VEuPathDB" id="FungiDB:PADG_02205"/>
<dbReference type="Proteomes" id="UP000001628">
    <property type="component" value="Unassembled WGS sequence"/>
</dbReference>
<dbReference type="EMBL" id="KN275958">
    <property type="protein sequence ID" value="EEH46055.2"/>
    <property type="molecule type" value="Genomic_DNA"/>
</dbReference>
<dbReference type="AlphaFoldDB" id="C1G239"/>
<dbReference type="InterPro" id="IPR042322">
    <property type="entry name" value="Pbn1"/>
</dbReference>
<dbReference type="GO" id="GO:0000030">
    <property type="term" value="F:mannosyltransferase activity"/>
    <property type="evidence" value="ECO:0007669"/>
    <property type="project" value="TreeGrafter"/>
</dbReference>
<dbReference type="GO" id="GO:1990529">
    <property type="term" value="C:glycosylphosphatidylinositol-mannosyltransferase I complex"/>
    <property type="evidence" value="ECO:0007669"/>
    <property type="project" value="TreeGrafter"/>
</dbReference>
<name>C1G239_PARBD</name>
<organism evidence="12 13">
    <name type="scientific">Paracoccidioides brasiliensis (strain Pb18)</name>
    <dbReference type="NCBI Taxonomy" id="502780"/>
    <lineage>
        <taxon>Eukaryota</taxon>
        <taxon>Fungi</taxon>
        <taxon>Dikarya</taxon>
        <taxon>Ascomycota</taxon>
        <taxon>Pezizomycotina</taxon>
        <taxon>Eurotiomycetes</taxon>
        <taxon>Eurotiomycetidae</taxon>
        <taxon>Onygenales</taxon>
        <taxon>Ajellomycetaceae</taxon>
        <taxon>Paracoccidioides</taxon>
    </lineage>
</organism>
<keyword evidence="8 11" id="KW-1133">Transmembrane helix</keyword>
<dbReference type="PANTHER" id="PTHR28533:SF1">
    <property type="entry name" value="PROTEIN PBN1"/>
    <property type="match status" value="1"/>
</dbReference>
<evidence type="ECO:0000256" key="5">
    <source>
        <dbReference type="ARBA" id="ARBA00022502"/>
    </source>
</evidence>
<reference evidence="12 13" key="1">
    <citation type="journal article" date="2011" name="PLoS Genet.">
        <title>Comparative genomic analysis of human fungal pathogens causing paracoccidioidomycosis.</title>
        <authorList>
            <person name="Desjardins C.A."/>
            <person name="Champion M.D."/>
            <person name="Holder J.W."/>
            <person name="Muszewska A."/>
            <person name="Goldberg J."/>
            <person name="Bailao A.M."/>
            <person name="Brigido M.M."/>
            <person name="Ferreira M.E."/>
            <person name="Garcia A.M."/>
            <person name="Grynberg M."/>
            <person name="Gujja S."/>
            <person name="Heiman D.I."/>
            <person name="Henn M.R."/>
            <person name="Kodira C.D."/>
            <person name="Leon-Narvaez H."/>
            <person name="Longo L.V."/>
            <person name="Ma L.J."/>
            <person name="Malavazi I."/>
            <person name="Matsuo A.L."/>
            <person name="Morais F.V."/>
            <person name="Pereira M."/>
            <person name="Rodriguez-Brito S."/>
            <person name="Sakthikumar S."/>
            <person name="Salem-Izacc S.M."/>
            <person name="Sykes S.M."/>
            <person name="Teixeira M.M."/>
            <person name="Vallejo M.C."/>
            <person name="Walter M.E."/>
            <person name="Yandava C."/>
            <person name="Young S."/>
            <person name="Zeng Q."/>
            <person name="Zucker J."/>
            <person name="Felipe M.S."/>
            <person name="Goldman G.H."/>
            <person name="Haas B.J."/>
            <person name="McEwen J.G."/>
            <person name="Nino-Vega G."/>
            <person name="Puccia R."/>
            <person name="San-Blas G."/>
            <person name="Soares C.M."/>
            <person name="Birren B.W."/>
            <person name="Cuomo C.A."/>
        </authorList>
    </citation>
    <scope>NUCLEOTIDE SEQUENCE [LARGE SCALE GENOMIC DNA]</scope>
    <source>
        <strain evidence="12 13">Pb18</strain>
    </source>
</reference>
<keyword evidence="7 11" id="KW-0256">Endoplasmic reticulum</keyword>
<comment type="subcellular location">
    <subcellularLocation>
        <location evidence="11">Endoplasmic reticulum membrane</location>
        <topology evidence="11">Single-pass membrane protein</topology>
    </subcellularLocation>
    <subcellularLocation>
        <location evidence="1">Endoplasmic reticulum membrane</location>
        <topology evidence="1">Single-pass type III membrane protein</topology>
    </subcellularLocation>
</comment>
<evidence type="ECO:0000313" key="12">
    <source>
        <dbReference type="EMBL" id="EEH46055.2"/>
    </source>
</evidence>
<evidence type="ECO:0000256" key="6">
    <source>
        <dbReference type="ARBA" id="ARBA00022692"/>
    </source>
</evidence>
<evidence type="ECO:0000256" key="4">
    <source>
        <dbReference type="ARBA" id="ARBA00020410"/>
    </source>
</evidence>
<dbReference type="OMA" id="HELHIRW"/>
<evidence type="ECO:0000256" key="8">
    <source>
        <dbReference type="ARBA" id="ARBA00022989"/>
    </source>
</evidence>
<dbReference type="GO" id="GO:0005789">
    <property type="term" value="C:endoplasmic reticulum membrane"/>
    <property type="evidence" value="ECO:0007669"/>
    <property type="project" value="UniProtKB-SubCell"/>
</dbReference>
<gene>
    <name evidence="12" type="ORF">PADG_02205</name>
</gene>
<keyword evidence="9 11" id="KW-0472">Membrane</keyword>
<keyword evidence="6 11" id="KW-0812">Transmembrane</keyword>
<evidence type="ECO:0000256" key="3">
    <source>
        <dbReference type="ARBA" id="ARBA00010345"/>
    </source>
</evidence>
<comment type="similarity">
    <text evidence="3 11">Belongs to the PIGX family.</text>
</comment>
<dbReference type="GeneID" id="22581721"/>
<keyword evidence="5 11" id="KW-0337">GPI-anchor biosynthesis</keyword>
<comment type="pathway">
    <text evidence="2 11">Glycolipid biosynthesis; glycosylphosphatidylinositol-anchor biosynthesis.</text>
</comment>
<sequence length="534" mass="59840">MKERITFLYEAEGQFNPEQITVNNDSISVRSLHGPREDRTTFSFNDLPQELWQVLKRCHELHIRWASDHVYDALPPFTSRVSPGLHVFYSPISQELPSSLLCPLLRKMFDDGLECELPETSFIPPPVLAVRSSSTPSLQFHQLLPSLSELVTFIQQKLCPAYGDRNTDAYANCQSHASSLLSVDSLDIDYQSSTHSFSVAAYWSKPSQKGGWSETIHKLKKSTDRVEIGILAMENPREPHELSMGGFLAVVGEDTKLSPTLFSYPSRHHPLPLSSKYTITFPKPTGLHPTLHLSLPRSSLTSLPERLPPSVECSLYTYLTLPSPLFADKYQLSTKDPLFLHSHNLLSLHAIAGETDLEAPDWLTKRWGSSVLLELATPKGNDKANTNDKDTWQISIPLHLRYLPTSPGGYRNISMPWPVVFWACANEGMKMGRNPFDRVRLGWDDLFAPNTLYYHFHPDPSAQGSGAGGGAGSMVEKITVPVLKIRGAWDVWGIEIGTMVVVFLGFLWVVGKLRAVAWGRGRERGLRGGREKRE</sequence>
<evidence type="ECO:0000256" key="9">
    <source>
        <dbReference type="ARBA" id="ARBA00023136"/>
    </source>
</evidence>
<dbReference type="KEGG" id="pbn:PADG_02205"/>
<dbReference type="Pfam" id="PF08320">
    <property type="entry name" value="PIG-X"/>
    <property type="match status" value="1"/>
</dbReference>
<dbReference type="eggNOG" id="ENOG502QS8N">
    <property type="taxonomic scope" value="Eukaryota"/>
</dbReference>
<evidence type="ECO:0000256" key="7">
    <source>
        <dbReference type="ARBA" id="ARBA00022824"/>
    </source>
</evidence>
<dbReference type="PANTHER" id="PTHR28533">
    <property type="entry name" value="PROTEIN PBN1"/>
    <property type="match status" value="1"/>
</dbReference>
<dbReference type="GO" id="GO:0006506">
    <property type="term" value="P:GPI anchor biosynthetic process"/>
    <property type="evidence" value="ECO:0007669"/>
    <property type="project" value="UniProtKB-UniPathway"/>
</dbReference>
<evidence type="ECO:0000256" key="2">
    <source>
        <dbReference type="ARBA" id="ARBA00004687"/>
    </source>
</evidence>
<protein>
    <recommendedName>
        <fullName evidence="4 11">Protein PBN1</fullName>
    </recommendedName>
</protein>
<dbReference type="HOGENOM" id="CLU_030047_0_0_1"/>
<evidence type="ECO:0000256" key="10">
    <source>
        <dbReference type="ARBA" id="ARBA00023180"/>
    </source>
</evidence>
<dbReference type="InParanoid" id="C1G239"/>
<accession>C1G239</accession>
<dbReference type="OrthoDB" id="5546453at2759"/>
<keyword evidence="13" id="KW-1185">Reference proteome</keyword>
<dbReference type="STRING" id="502780.C1G239"/>
<proteinExistence type="inferred from homology"/>
<feature type="transmembrane region" description="Helical" evidence="11">
    <location>
        <begin position="491"/>
        <end position="510"/>
    </location>
</feature>
<dbReference type="UniPathway" id="UPA00196"/>
<evidence type="ECO:0000256" key="11">
    <source>
        <dbReference type="RuleBase" id="RU366056"/>
    </source>
</evidence>
<evidence type="ECO:0000256" key="1">
    <source>
        <dbReference type="ARBA" id="ARBA00004643"/>
    </source>
</evidence>